<keyword evidence="2" id="KW-1133">Transmembrane helix</keyword>
<organism evidence="3 4">
    <name type="scientific">Ophiobolus disseminans</name>
    <dbReference type="NCBI Taxonomy" id="1469910"/>
    <lineage>
        <taxon>Eukaryota</taxon>
        <taxon>Fungi</taxon>
        <taxon>Dikarya</taxon>
        <taxon>Ascomycota</taxon>
        <taxon>Pezizomycotina</taxon>
        <taxon>Dothideomycetes</taxon>
        <taxon>Pleosporomycetidae</taxon>
        <taxon>Pleosporales</taxon>
        <taxon>Pleosporineae</taxon>
        <taxon>Phaeosphaeriaceae</taxon>
        <taxon>Ophiobolus</taxon>
    </lineage>
</organism>
<evidence type="ECO:0000313" key="3">
    <source>
        <dbReference type="EMBL" id="KAF2828419.1"/>
    </source>
</evidence>
<dbReference type="EMBL" id="MU006222">
    <property type="protein sequence ID" value="KAF2828419.1"/>
    <property type="molecule type" value="Genomic_DNA"/>
</dbReference>
<proteinExistence type="predicted"/>
<feature type="transmembrane region" description="Helical" evidence="2">
    <location>
        <begin position="350"/>
        <end position="366"/>
    </location>
</feature>
<feature type="transmembrane region" description="Helical" evidence="2">
    <location>
        <begin position="378"/>
        <end position="401"/>
    </location>
</feature>
<evidence type="ECO:0000313" key="4">
    <source>
        <dbReference type="Proteomes" id="UP000799424"/>
    </source>
</evidence>
<keyword evidence="2" id="KW-0472">Membrane</keyword>
<dbReference type="PANTHER" id="PTHR37577">
    <property type="entry name" value="INTEGRAL MEMBRANE PROTEIN"/>
    <property type="match status" value="1"/>
</dbReference>
<dbReference type="InterPro" id="IPR053018">
    <property type="entry name" value="Elsinochrome_Biosynth-Asso"/>
</dbReference>
<sequence length="408" mass="45930">MSANTCSYDCRNPPKQPEPEPDVSGIGVTLAYTITAGLAVCIFIAYYCCAYRPDVDPFHQAGEPRDQGKGKTPNASFRTNPIDDYILCWRIKPHHPNIHASRNQPESARHSRIQKAFINCMLLMSDFQLITGLAIMISGYARLRCGLSAYHWHKIVRLAWFSSITYLCCLTFLRDHFRRHKIAQLWRIPGMVALVVMLIVGMYPTTQYVWGPGKADSFLRPQDYAICYFWSSRHISGKPRIQMVAWSCGPLGVGMLLRLCCLYEAPSNACASLRSCCSSKTRAGLRTLFAWIDDGSFLAFFVAIVIYRPLFALFLTTRITTDVMTSKAFEVCSIDLSLAKMAAGQLTIKVWWLVISFAWGAVMLWSNDSVDEPESQRWSFGQIIALMVLLAPAIALIEGYLKGEPIIF</sequence>
<name>A0A6A7A6Q6_9PLEO</name>
<dbReference type="OrthoDB" id="5427664at2759"/>
<reference evidence="3" key="1">
    <citation type="journal article" date="2020" name="Stud. Mycol.">
        <title>101 Dothideomycetes genomes: a test case for predicting lifestyles and emergence of pathogens.</title>
        <authorList>
            <person name="Haridas S."/>
            <person name="Albert R."/>
            <person name="Binder M."/>
            <person name="Bloem J."/>
            <person name="Labutti K."/>
            <person name="Salamov A."/>
            <person name="Andreopoulos B."/>
            <person name="Baker S."/>
            <person name="Barry K."/>
            <person name="Bills G."/>
            <person name="Bluhm B."/>
            <person name="Cannon C."/>
            <person name="Castanera R."/>
            <person name="Culley D."/>
            <person name="Daum C."/>
            <person name="Ezra D."/>
            <person name="Gonzalez J."/>
            <person name="Henrissat B."/>
            <person name="Kuo A."/>
            <person name="Liang C."/>
            <person name="Lipzen A."/>
            <person name="Lutzoni F."/>
            <person name="Magnuson J."/>
            <person name="Mondo S."/>
            <person name="Nolan M."/>
            <person name="Ohm R."/>
            <person name="Pangilinan J."/>
            <person name="Park H.-J."/>
            <person name="Ramirez L."/>
            <person name="Alfaro M."/>
            <person name="Sun H."/>
            <person name="Tritt A."/>
            <person name="Yoshinaga Y."/>
            <person name="Zwiers L.-H."/>
            <person name="Turgeon B."/>
            <person name="Goodwin S."/>
            <person name="Spatafora J."/>
            <person name="Crous P."/>
            <person name="Grigoriev I."/>
        </authorList>
    </citation>
    <scope>NUCLEOTIDE SEQUENCE</scope>
    <source>
        <strain evidence="3">CBS 113818</strain>
    </source>
</reference>
<gene>
    <name evidence="3" type="ORF">CC86DRAFT_380367</name>
</gene>
<keyword evidence="4" id="KW-1185">Reference proteome</keyword>
<feature type="transmembrane region" description="Helical" evidence="2">
    <location>
        <begin position="185"/>
        <end position="203"/>
    </location>
</feature>
<feature type="transmembrane region" description="Helical" evidence="2">
    <location>
        <begin position="26"/>
        <end position="49"/>
    </location>
</feature>
<feature type="region of interest" description="Disordered" evidence="1">
    <location>
        <begin position="1"/>
        <end position="22"/>
    </location>
</feature>
<feature type="transmembrane region" description="Helical" evidence="2">
    <location>
        <begin position="116"/>
        <end position="143"/>
    </location>
</feature>
<dbReference type="PANTHER" id="PTHR37577:SF1">
    <property type="entry name" value="INTEGRAL MEMBRANE PROTEIN"/>
    <property type="match status" value="1"/>
</dbReference>
<accession>A0A6A7A6Q6</accession>
<keyword evidence="2" id="KW-0812">Transmembrane</keyword>
<dbReference type="Proteomes" id="UP000799424">
    <property type="component" value="Unassembled WGS sequence"/>
</dbReference>
<protein>
    <submittedName>
        <fullName evidence="3">Uncharacterized protein</fullName>
    </submittedName>
</protein>
<dbReference type="AlphaFoldDB" id="A0A6A7A6Q6"/>
<evidence type="ECO:0000256" key="2">
    <source>
        <dbReference type="SAM" id="Phobius"/>
    </source>
</evidence>
<feature type="transmembrane region" description="Helical" evidence="2">
    <location>
        <begin position="155"/>
        <end position="173"/>
    </location>
</feature>
<feature type="transmembrane region" description="Helical" evidence="2">
    <location>
        <begin position="297"/>
        <end position="317"/>
    </location>
</feature>
<evidence type="ECO:0000256" key="1">
    <source>
        <dbReference type="SAM" id="MobiDB-lite"/>
    </source>
</evidence>